<dbReference type="Pfam" id="PF07729">
    <property type="entry name" value="FCD"/>
    <property type="match status" value="1"/>
</dbReference>
<evidence type="ECO:0000259" key="4">
    <source>
        <dbReference type="PROSITE" id="PS50949"/>
    </source>
</evidence>
<proteinExistence type="predicted"/>
<sequence length="230" mass="25161">MSPAEIPPMLHRSQNISVSLAAHLERLIATGALPPGSRLPAERDLARTMSVSRASLREAMHELETKNLIERRPGRGTTVLERSAAVEELLGLSGGASVRDNAAELRLVVEPSVAALAATRATASNLLQLQEVLDRTTPDLRATRSLELDIEFHLLLAHAARNPLLTTLHTLMTEWTMEVRRLSHSTARSRRHSAQGHAEILRAVRAQDAGAAREAMERHLDDVRGLIEGC</sequence>
<dbReference type="EMBL" id="JAERWL010000006">
    <property type="protein sequence ID" value="MBM9476006.1"/>
    <property type="molecule type" value="Genomic_DNA"/>
</dbReference>
<feature type="domain" description="HTH gntR-type" evidence="4">
    <location>
        <begin position="14"/>
        <end position="82"/>
    </location>
</feature>
<dbReference type="SMART" id="SM00345">
    <property type="entry name" value="HTH_GNTR"/>
    <property type="match status" value="1"/>
</dbReference>
<dbReference type="PANTHER" id="PTHR43537:SF5">
    <property type="entry name" value="UXU OPERON TRANSCRIPTIONAL REGULATOR"/>
    <property type="match status" value="1"/>
</dbReference>
<evidence type="ECO:0000313" key="6">
    <source>
        <dbReference type="Proteomes" id="UP000663801"/>
    </source>
</evidence>
<dbReference type="SUPFAM" id="SSF46785">
    <property type="entry name" value="Winged helix' DNA-binding domain"/>
    <property type="match status" value="1"/>
</dbReference>
<evidence type="ECO:0000256" key="1">
    <source>
        <dbReference type="ARBA" id="ARBA00023015"/>
    </source>
</evidence>
<dbReference type="SMART" id="SM00895">
    <property type="entry name" value="FCD"/>
    <property type="match status" value="1"/>
</dbReference>
<name>A0A938YK24_9ACTN</name>
<accession>A0A938YK24</accession>
<dbReference type="GO" id="GO:0003677">
    <property type="term" value="F:DNA binding"/>
    <property type="evidence" value="ECO:0007669"/>
    <property type="project" value="UniProtKB-KW"/>
</dbReference>
<keyword evidence="3" id="KW-0804">Transcription</keyword>
<dbReference type="PRINTS" id="PR00035">
    <property type="entry name" value="HTHGNTR"/>
</dbReference>
<keyword evidence="1" id="KW-0805">Transcription regulation</keyword>
<organism evidence="5 6">
    <name type="scientific">Nakamurella flavida</name>
    <dbReference type="NCBI Taxonomy" id="363630"/>
    <lineage>
        <taxon>Bacteria</taxon>
        <taxon>Bacillati</taxon>
        <taxon>Actinomycetota</taxon>
        <taxon>Actinomycetes</taxon>
        <taxon>Nakamurellales</taxon>
        <taxon>Nakamurellaceae</taxon>
        <taxon>Nakamurella</taxon>
    </lineage>
</organism>
<evidence type="ECO:0000256" key="2">
    <source>
        <dbReference type="ARBA" id="ARBA00023125"/>
    </source>
</evidence>
<dbReference type="InterPro" id="IPR011711">
    <property type="entry name" value="GntR_C"/>
</dbReference>
<dbReference type="RefSeq" id="WP_205256121.1">
    <property type="nucleotide sequence ID" value="NZ_BAAAPV010000003.1"/>
</dbReference>
<reference evidence="5" key="1">
    <citation type="submission" date="2021-01" db="EMBL/GenBank/DDBJ databases">
        <title>KCTC 19127 draft genome.</title>
        <authorList>
            <person name="An D."/>
        </authorList>
    </citation>
    <scope>NUCLEOTIDE SEQUENCE</scope>
    <source>
        <strain evidence="5">KCTC 19127</strain>
    </source>
</reference>
<keyword evidence="2" id="KW-0238">DNA-binding</keyword>
<dbReference type="InterPro" id="IPR000524">
    <property type="entry name" value="Tscrpt_reg_HTH_GntR"/>
</dbReference>
<dbReference type="AlphaFoldDB" id="A0A938YK24"/>
<dbReference type="GO" id="GO:0003700">
    <property type="term" value="F:DNA-binding transcription factor activity"/>
    <property type="evidence" value="ECO:0007669"/>
    <property type="project" value="InterPro"/>
</dbReference>
<dbReference type="Gene3D" id="1.10.10.10">
    <property type="entry name" value="Winged helix-like DNA-binding domain superfamily/Winged helix DNA-binding domain"/>
    <property type="match status" value="1"/>
</dbReference>
<dbReference type="InterPro" id="IPR008920">
    <property type="entry name" value="TF_FadR/GntR_C"/>
</dbReference>
<gene>
    <name evidence="5" type="ORF">JL107_06080</name>
</gene>
<keyword evidence="6" id="KW-1185">Reference proteome</keyword>
<dbReference type="InterPro" id="IPR036390">
    <property type="entry name" value="WH_DNA-bd_sf"/>
</dbReference>
<dbReference type="SUPFAM" id="SSF48008">
    <property type="entry name" value="GntR ligand-binding domain-like"/>
    <property type="match status" value="1"/>
</dbReference>
<dbReference type="Proteomes" id="UP000663801">
    <property type="component" value="Unassembled WGS sequence"/>
</dbReference>
<dbReference type="PROSITE" id="PS50949">
    <property type="entry name" value="HTH_GNTR"/>
    <property type="match status" value="1"/>
</dbReference>
<comment type="caution">
    <text evidence="5">The sequence shown here is derived from an EMBL/GenBank/DDBJ whole genome shotgun (WGS) entry which is preliminary data.</text>
</comment>
<dbReference type="Gene3D" id="1.20.120.530">
    <property type="entry name" value="GntR ligand-binding domain-like"/>
    <property type="match status" value="1"/>
</dbReference>
<evidence type="ECO:0000256" key="3">
    <source>
        <dbReference type="ARBA" id="ARBA00023163"/>
    </source>
</evidence>
<protein>
    <submittedName>
        <fullName evidence="5">FadR family transcriptional regulator</fullName>
    </submittedName>
</protein>
<dbReference type="PANTHER" id="PTHR43537">
    <property type="entry name" value="TRANSCRIPTIONAL REGULATOR, GNTR FAMILY"/>
    <property type="match status" value="1"/>
</dbReference>
<dbReference type="InterPro" id="IPR036388">
    <property type="entry name" value="WH-like_DNA-bd_sf"/>
</dbReference>
<dbReference type="CDD" id="cd07377">
    <property type="entry name" value="WHTH_GntR"/>
    <property type="match status" value="1"/>
</dbReference>
<dbReference type="Pfam" id="PF00392">
    <property type="entry name" value="GntR"/>
    <property type="match status" value="1"/>
</dbReference>
<evidence type="ECO:0000313" key="5">
    <source>
        <dbReference type="EMBL" id="MBM9476006.1"/>
    </source>
</evidence>